<feature type="transmembrane region" description="Helical" evidence="6">
    <location>
        <begin position="354"/>
        <end position="379"/>
    </location>
</feature>
<dbReference type="PANTHER" id="PTHR30572:SF9">
    <property type="entry name" value="ABC TRANSPORTER PERMEASE PROTEIN"/>
    <property type="match status" value="1"/>
</dbReference>
<keyword evidence="3 6" id="KW-0812">Transmembrane</keyword>
<gene>
    <name evidence="8" type="ORF">BISU_2095</name>
</gene>
<reference evidence="8 9" key="1">
    <citation type="submission" date="2014-03" db="EMBL/GenBank/DDBJ databases">
        <title>Genomics of Bifidobacteria.</title>
        <authorList>
            <person name="Ventura M."/>
            <person name="Milani C."/>
            <person name="Lugli G.A."/>
        </authorList>
    </citation>
    <scope>NUCLEOTIDE SEQUENCE [LARGE SCALE GENOMIC DNA]</scope>
    <source>
        <strain evidence="8 9">LMG 11597</strain>
    </source>
</reference>
<evidence type="ECO:0000259" key="7">
    <source>
        <dbReference type="Pfam" id="PF02687"/>
    </source>
</evidence>
<evidence type="ECO:0000313" key="8">
    <source>
        <dbReference type="EMBL" id="KFI98893.1"/>
    </source>
</evidence>
<dbReference type="OrthoDB" id="3227934at2"/>
<organism evidence="8 9">
    <name type="scientific">Bifidobacterium subtile</name>
    <dbReference type="NCBI Taxonomy" id="77635"/>
    <lineage>
        <taxon>Bacteria</taxon>
        <taxon>Bacillati</taxon>
        <taxon>Actinomycetota</taxon>
        <taxon>Actinomycetes</taxon>
        <taxon>Bifidobacteriales</taxon>
        <taxon>Bifidobacteriaceae</taxon>
        <taxon>Bifidobacterium</taxon>
    </lineage>
</organism>
<evidence type="ECO:0000256" key="2">
    <source>
        <dbReference type="ARBA" id="ARBA00022475"/>
    </source>
</evidence>
<keyword evidence="4 6" id="KW-1133">Transmembrane helix</keyword>
<feature type="transmembrane region" description="Helical" evidence="6">
    <location>
        <begin position="313"/>
        <end position="333"/>
    </location>
</feature>
<evidence type="ECO:0000256" key="5">
    <source>
        <dbReference type="ARBA" id="ARBA00023136"/>
    </source>
</evidence>
<evidence type="ECO:0000256" key="3">
    <source>
        <dbReference type="ARBA" id="ARBA00022692"/>
    </source>
</evidence>
<dbReference type="eggNOG" id="COG0577">
    <property type="taxonomic scope" value="Bacteria"/>
</dbReference>
<dbReference type="STRING" id="77635.BISU_2095"/>
<keyword evidence="5 6" id="KW-0472">Membrane</keyword>
<dbReference type="Pfam" id="PF02687">
    <property type="entry name" value="FtsX"/>
    <property type="match status" value="1"/>
</dbReference>
<evidence type="ECO:0000256" key="1">
    <source>
        <dbReference type="ARBA" id="ARBA00004651"/>
    </source>
</evidence>
<accession>A0A087DTP3</accession>
<evidence type="ECO:0000256" key="6">
    <source>
        <dbReference type="SAM" id="Phobius"/>
    </source>
</evidence>
<comment type="subcellular location">
    <subcellularLocation>
        <location evidence="1">Cell membrane</location>
        <topology evidence="1">Multi-pass membrane protein</topology>
    </subcellularLocation>
</comment>
<name>A0A087DTP3_9BIFI</name>
<feature type="transmembrane region" description="Helical" evidence="6">
    <location>
        <begin position="405"/>
        <end position="430"/>
    </location>
</feature>
<dbReference type="Proteomes" id="UP000029055">
    <property type="component" value="Unassembled WGS sequence"/>
</dbReference>
<sequence length="445" mass="47342">MFVLKNAWSALTHHLWRTLSIVIVAALIASASLFGLAVRQANTAAHGTAYASQQVSAVIRPSAATMAKRNGADPAWTKNYLSWNDYTTYATAAQTAQLQFTYSFTESLPVRQSASFTAIPGSAKPDPKATGGELTLRSFYTKDAAAANDLGTYKIVAGKQLDYAGQDKTGVLVSQQVAARNKLKVGSELKVGDPSDAAKSYAFKVRGIYSYTGNAPKGYGSDAKLAKDNRENVLYSSYYAFGANGFESSTAKNWSVPDLNIMFQVSGVSDYNKFVKIVKAAKLPSTHTVSSPSLEAYNRKIAPLGSLNTKTDLLLYIAWIAGAVLLLALVGLAMRKRRDEISTALIVGVTKPRIGWQLMLEALLPTLLGLAIGMLAGGFGTKPLGTALLKGSDLGAGTINLNAGIIWKVLGLGLCACLALGIIASLRALLLRTGNLFEARKEATR</sequence>
<evidence type="ECO:0000313" key="9">
    <source>
        <dbReference type="Proteomes" id="UP000029055"/>
    </source>
</evidence>
<evidence type="ECO:0000256" key="4">
    <source>
        <dbReference type="ARBA" id="ARBA00022989"/>
    </source>
</evidence>
<proteinExistence type="predicted"/>
<keyword evidence="2" id="KW-1003">Cell membrane</keyword>
<comment type="caution">
    <text evidence="8">The sequence shown here is derived from an EMBL/GenBank/DDBJ whole genome shotgun (WGS) entry which is preliminary data.</text>
</comment>
<dbReference type="PANTHER" id="PTHR30572">
    <property type="entry name" value="MEMBRANE COMPONENT OF TRANSPORTER-RELATED"/>
    <property type="match status" value="1"/>
</dbReference>
<protein>
    <submittedName>
        <fullName evidence="8">ABC transporter permease</fullName>
    </submittedName>
</protein>
<dbReference type="InterPro" id="IPR050250">
    <property type="entry name" value="Macrolide_Exporter_MacB"/>
</dbReference>
<dbReference type="GO" id="GO:0022857">
    <property type="term" value="F:transmembrane transporter activity"/>
    <property type="evidence" value="ECO:0007669"/>
    <property type="project" value="TreeGrafter"/>
</dbReference>
<dbReference type="AlphaFoldDB" id="A0A087DTP3"/>
<dbReference type="EMBL" id="JGZR01000016">
    <property type="protein sequence ID" value="KFI98893.1"/>
    <property type="molecule type" value="Genomic_DNA"/>
</dbReference>
<dbReference type="GO" id="GO:0005886">
    <property type="term" value="C:plasma membrane"/>
    <property type="evidence" value="ECO:0007669"/>
    <property type="project" value="UniProtKB-SubCell"/>
</dbReference>
<feature type="domain" description="ABC3 transporter permease C-terminal" evidence="7">
    <location>
        <begin position="314"/>
        <end position="428"/>
    </location>
</feature>
<dbReference type="RefSeq" id="WP_024463877.1">
    <property type="nucleotide sequence ID" value="NZ_CP062939.1"/>
</dbReference>
<dbReference type="InterPro" id="IPR003838">
    <property type="entry name" value="ABC3_permease_C"/>
</dbReference>
<keyword evidence="9" id="KW-1185">Reference proteome</keyword>